<name>A0A4Y2WYQ1_ARAVE</name>
<evidence type="ECO:0000313" key="2">
    <source>
        <dbReference type="Proteomes" id="UP000499080"/>
    </source>
</evidence>
<evidence type="ECO:0000313" key="1">
    <source>
        <dbReference type="EMBL" id="GBO42545.1"/>
    </source>
</evidence>
<sequence>MESCFQPGTCRWWWKQGLTPDGKPRFPTSEFVSGEAGLTPEGKLLPTRANLGGEEAGSYTGWKAASNLGACLLWERGTTPDGKAALPGACLWGSRDLHQMVAQPGTCRWWGEAGSTLDGKLLPTWNLSLVGKQGLNRMESCSPT</sequence>
<organism evidence="1 2">
    <name type="scientific">Araneus ventricosus</name>
    <name type="common">Orbweaver spider</name>
    <name type="synonym">Epeira ventricosa</name>
    <dbReference type="NCBI Taxonomy" id="182803"/>
    <lineage>
        <taxon>Eukaryota</taxon>
        <taxon>Metazoa</taxon>
        <taxon>Ecdysozoa</taxon>
        <taxon>Arthropoda</taxon>
        <taxon>Chelicerata</taxon>
        <taxon>Arachnida</taxon>
        <taxon>Araneae</taxon>
        <taxon>Araneomorphae</taxon>
        <taxon>Entelegynae</taxon>
        <taxon>Araneoidea</taxon>
        <taxon>Araneidae</taxon>
        <taxon>Araneus</taxon>
    </lineage>
</organism>
<proteinExistence type="predicted"/>
<protein>
    <submittedName>
        <fullName evidence="1">Uncharacterized protein</fullName>
    </submittedName>
</protein>
<reference evidence="1 2" key="1">
    <citation type="journal article" date="2019" name="Sci. Rep.">
        <title>Orb-weaving spider Araneus ventricosus genome elucidates the spidroin gene catalogue.</title>
        <authorList>
            <person name="Kono N."/>
            <person name="Nakamura H."/>
            <person name="Ohtoshi R."/>
            <person name="Moran D.A.P."/>
            <person name="Shinohara A."/>
            <person name="Yoshida Y."/>
            <person name="Fujiwara M."/>
            <person name="Mori M."/>
            <person name="Tomita M."/>
            <person name="Arakawa K."/>
        </authorList>
    </citation>
    <scope>NUCLEOTIDE SEQUENCE [LARGE SCALE GENOMIC DNA]</scope>
</reference>
<dbReference type="AlphaFoldDB" id="A0A4Y2WYQ1"/>
<dbReference type="Proteomes" id="UP000499080">
    <property type="component" value="Unassembled WGS sequence"/>
</dbReference>
<comment type="caution">
    <text evidence="1">The sequence shown here is derived from an EMBL/GenBank/DDBJ whole genome shotgun (WGS) entry which is preliminary data.</text>
</comment>
<dbReference type="EMBL" id="BGPR01068692">
    <property type="protein sequence ID" value="GBO42545.1"/>
    <property type="molecule type" value="Genomic_DNA"/>
</dbReference>
<gene>
    <name evidence="1" type="ORF">AVEN_275386_1</name>
</gene>
<keyword evidence="2" id="KW-1185">Reference proteome</keyword>
<accession>A0A4Y2WYQ1</accession>